<reference evidence="1" key="1">
    <citation type="submission" date="2020-08" db="EMBL/GenBank/DDBJ databases">
        <title>Genome public.</title>
        <authorList>
            <person name="Liu C."/>
            <person name="Sun Q."/>
        </authorList>
    </citation>
    <scope>NUCLEOTIDE SEQUENCE</scope>
    <source>
        <strain evidence="1">NSJ-31</strain>
    </source>
</reference>
<evidence type="ECO:0000313" key="1">
    <source>
        <dbReference type="EMBL" id="MBC8545796.1"/>
    </source>
</evidence>
<accession>A0A926I437</accession>
<name>A0A926I437_9FIRM</name>
<dbReference type="AlphaFoldDB" id="A0A926I437"/>
<sequence>MAHIMGVRLLVPLHKMGERAQICVKMRRSQQKMGVESPESVKKMDVPIDFACKLVKWTSRKNFFIKKGQKC</sequence>
<dbReference type="Proteomes" id="UP000653127">
    <property type="component" value="Unassembled WGS sequence"/>
</dbReference>
<comment type="caution">
    <text evidence="1">The sequence shown here is derived from an EMBL/GenBank/DDBJ whole genome shotgun (WGS) entry which is preliminary data.</text>
</comment>
<evidence type="ECO:0000313" key="2">
    <source>
        <dbReference type="Proteomes" id="UP000653127"/>
    </source>
</evidence>
<gene>
    <name evidence="1" type="ORF">H8711_02430</name>
</gene>
<protein>
    <submittedName>
        <fullName evidence="1">Uncharacterized protein</fullName>
    </submittedName>
</protein>
<dbReference type="RefSeq" id="WP_249281952.1">
    <property type="nucleotide sequence ID" value="NZ_JACRST010000002.1"/>
</dbReference>
<keyword evidence="2" id="KW-1185">Reference proteome</keyword>
<dbReference type="EMBL" id="JACRST010000002">
    <property type="protein sequence ID" value="MBC8545796.1"/>
    <property type="molecule type" value="Genomic_DNA"/>
</dbReference>
<organism evidence="1 2">
    <name type="scientific">Ligaoa zhengdingensis</name>
    <dbReference type="NCBI Taxonomy" id="2763658"/>
    <lineage>
        <taxon>Bacteria</taxon>
        <taxon>Bacillati</taxon>
        <taxon>Bacillota</taxon>
        <taxon>Clostridia</taxon>
        <taxon>Eubacteriales</taxon>
        <taxon>Oscillospiraceae</taxon>
        <taxon>Ligaoa</taxon>
    </lineage>
</organism>
<proteinExistence type="predicted"/>